<dbReference type="PRINTS" id="PR00385">
    <property type="entry name" value="P450"/>
</dbReference>
<keyword evidence="6 7" id="KW-0503">Monooxygenase</keyword>
<gene>
    <name evidence="9" type="ORF">RND15_36115</name>
</gene>
<keyword evidence="3 7" id="KW-0479">Metal-binding</keyword>
<dbReference type="PRINTS" id="PR00463">
    <property type="entry name" value="EP450I"/>
</dbReference>
<dbReference type="Proteomes" id="UP001180754">
    <property type="component" value="Unassembled WGS sequence"/>
</dbReference>
<dbReference type="InterPro" id="IPR036396">
    <property type="entry name" value="Cyt_P450_sf"/>
</dbReference>
<evidence type="ECO:0000256" key="8">
    <source>
        <dbReference type="SAM" id="MobiDB-lite"/>
    </source>
</evidence>
<sequence length="456" mass="50466">MTDNSRHQPSPEPPVVDFSVASARGGVPLLGHAAQLLFKPLDFLASLPDQGDLVKIRMGPWPVHVVCHPELVHRLLASDRCFDKGGPLYDRLRDLIGDGLASCPYAIHRRRRRLVQPAFHHTRLPLYATVMTQQIEETTRSWADGQILDLRNELTGLATRVLSRTIFTADFSGPAIAALIPYAELITSKLSWRLLWDAALKGVPTPGKRHFTRTTEELRSAVYTMARRYRASDTDHGDLMSMLLSARDDDGSGLTDAEIFAEVVTMVLAGTGTVPNTLSWAFHNLAQHPDIEKRLHSEVDEVLGGRCATWDDLPALPLTGRIFTEAMRHFPSDWLVTRVATEDTEVAGLRLTAGSVVAYSGQVVHRRPDVYPQPDLFLPDRWLDTGRKPPRGAFLSFGGGARKCIGDKFGTIEGVLALSTIAARWRLEPARPSRSRTTSSSRRSARPPAMRLVARG</sequence>
<evidence type="ECO:0000256" key="3">
    <source>
        <dbReference type="ARBA" id="ARBA00022723"/>
    </source>
</evidence>
<feature type="compositionally biased region" description="Low complexity" evidence="8">
    <location>
        <begin position="432"/>
        <end position="449"/>
    </location>
</feature>
<dbReference type="CDD" id="cd11049">
    <property type="entry name" value="CYP170A1-like"/>
    <property type="match status" value="1"/>
</dbReference>
<dbReference type="RefSeq" id="WP_311728641.1">
    <property type="nucleotide sequence ID" value="NZ_JAVRFD010000024.1"/>
</dbReference>
<dbReference type="InterPro" id="IPR001128">
    <property type="entry name" value="Cyt_P450"/>
</dbReference>
<dbReference type="InterPro" id="IPR017972">
    <property type="entry name" value="Cyt_P450_CS"/>
</dbReference>
<evidence type="ECO:0000256" key="7">
    <source>
        <dbReference type="RuleBase" id="RU000461"/>
    </source>
</evidence>
<keyword evidence="2 7" id="KW-0349">Heme</keyword>
<dbReference type="SUPFAM" id="SSF48264">
    <property type="entry name" value="Cytochrome P450"/>
    <property type="match status" value="1"/>
</dbReference>
<comment type="caution">
    <text evidence="9">The sequence shown here is derived from an EMBL/GenBank/DDBJ whole genome shotgun (WGS) entry which is preliminary data.</text>
</comment>
<dbReference type="Gene3D" id="1.10.630.10">
    <property type="entry name" value="Cytochrome P450"/>
    <property type="match status" value="1"/>
</dbReference>
<keyword evidence="4 7" id="KW-0560">Oxidoreductase</keyword>
<protein>
    <submittedName>
        <fullName evidence="9">Cytochrome P450</fullName>
    </submittedName>
</protein>
<dbReference type="EMBL" id="JAVRFD010000024">
    <property type="protein sequence ID" value="MDT0548079.1"/>
    <property type="molecule type" value="Genomic_DNA"/>
</dbReference>
<keyword evidence="10" id="KW-1185">Reference proteome</keyword>
<evidence type="ECO:0000256" key="2">
    <source>
        <dbReference type="ARBA" id="ARBA00022617"/>
    </source>
</evidence>
<proteinExistence type="inferred from homology"/>
<keyword evidence="5 7" id="KW-0408">Iron</keyword>
<evidence type="ECO:0000256" key="6">
    <source>
        <dbReference type="ARBA" id="ARBA00023033"/>
    </source>
</evidence>
<evidence type="ECO:0000256" key="1">
    <source>
        <dbReference type="ARBA" id="ARBA00010617"/>
    </source>
</evidence>
<dbReference type="InterPro" id="IPR050196">
    <property type="entry name" value="Cytochrome_P450_Monoox"/>
</dbReference>
<organism evidence="9 10">
    <name type="scientific">Streptomyces lonegramiae</name>
    <dbReference type="NCBI Taxonomy" id="3075524"/>
    <lineage>
        <taxon>Bacteria</taxon>
        <taxon>Bacillati</taxon>
        <taxon>Actinomycetota</taxon>
        <taxon>Actinomycetes</taxon>
        <taxon>Kitasatosporales</taxon>
        <taxon>Streptomycetaceae</taxon>
        <taxon>Streptomyces</taxon>
    </lineage>
</organism>
<dbReference type="PANTHER" id="PTHR24291">
    <property type="entry name" value="CYTOCHROME P450 FAMILY 4"/>
    <property type="match status" value="1"/>
</dbReference>
<reference evidence="9" key="1">
    <citation type="submission" date="2024-05" db="EMBL/GenBank/DDBJ databases">
        <title>30 novel species of actinomycetes from the DSMZ collection.</title>
        <authorList>
            <person name="Nouioui I."/>
        </authorList>
    </citation>
    <scope>NUCLEOTIDE SEQUENCE</scope>
    <source>
        <strain evidence="9">DSM 41529</strain>
    </source>
</reference>
<evidence type="ECO:0000256" key="4">
    <source>
        <dbReference type="ARBA" id="ARBA00023002"/>
    </source>
</evidence>
<dbReference type="PANTHER" id="PTHR24291:SF50">
    <property type="entry name" value="BIFUNCTIONAL ALBAFLAVENONE MONOOXYGENASE_TERPENE SYNTHASE"/>
    <property type="match status" value="1"/>
</dbReference>
<name>A0ABU2XQ78_9ACTN</name>
<comment type="similarity">
    <text evidence="1 7">Belongs to the cytochrome P450 family.</text>
</comment>
<dbReference type="InterPro" id="IPR002401">
    <property type="entry name" value="Cyt_P450_E_grp-I"/>
</dbReference>
<evidence type="ECO:0000313" key="9">
    <source>
        <dbReference type="EMBL" id="MDT0548079.1"/>
    </source>
</evidence>
<evidence type="ECO:0000256" key="5">
    <source>
        <dbReference type="ARBA" id="ARBA00023004"/>
    </source>
</evidence>
<dbReference type="PROSITE" id="PS00086">
    <property type="entry name" value="CYTOCHROME_P450"/>
    <property type="match status" value="1"/>
</dbReference>
<evidence type="ECO:0000313" key="10">
    <source>
        <dbReference type="Proteomes" id="UP001180754"/>
    </source>
</evidence>
<feature type="region of interest" description="Disordered" evidence="8">
    <location>
        <begin position="429"/>
        <end position="456"/>
    </location>
</feature>
<accession>A0ABU2XQ78</accession>
<dbReference type="Pfam" id="PF00067">
    <property type="entry name" value="p450"/>
    <property type="match status" value="1"/>
</dbReference>